<evidence type="ECO:0000313" key="6">
    <source>
        <dbReference type="Proteomes" id="UP000005408"/>
    </source>
</evidence>
<keyword evidence="6" id="KW-1185">Reference proteome</keyword>
<dbReference type="PROSITE" id="PS50088">
    <property type="entry name" value="ANK_REPEAT"/>
    <property type="match status" value="1"/>
</dbReference>
<name>A0A8W8LW71_MAGGI</name>
<evidence type="ECO:0000259" key="4">
    <source>
        <dbReference type="Pfam" id="PF24883"/>
    </source>
</evidence>
<feature type="domain" description="Nephrocystin 3-like N-terminal" evidence="4">
    <location>
        <begin position="307"/>
        <end position="477"/>
    </location>
</feature>
<dbReference type="PROSITE" id="PS50297">
    <property type="entry name" value="ANK_REP_REGION"/>
    <property type="match status" value="1"/>
</dbReference>
<proteinExistence type="predicted"/>
<organism evidence="5 6">
    <name type="scientific">Magallana gigas</name>
    <name type="common">Pacific oyster</name>
    <name type="synonym">Crassostrea gigas</name>
    <dbReference type="NCBI Taxonomy" id="29159"/>
    <lineage>
        <taxon>Eukaryota</taxon>
        <taxon>Metazoa</taxon>
        <taxon>Spiralia</taxon>
        <taxon>Lophotrochozoa</taxon>
        <taxon>Mollusca</taxon>
        <taxon>Bivalvia</taxon>
        <taxon>Autobranchia</taxon>
        <taxon>Pteriomorphia</taxon>
        <taxon>Ostreida</taxon>
        <taxon>Ostreoidea</taxon>
        <taxon>Ostreidae</taxon>
        <taxon>Magallana</taxon>
    </lineage>
</organism>
<dbReference type="InterPro" id="IPR027417">
    <property type="entry name" value="P-loop_NTPase"/>
</dbReference>
<reference evidence="5" key="1">
    <citation type="submission" date="2022-08" db="UniProtKB">
        <authorList>
            <consortium name="EnsemblMetazoa"/>
        </authorList>
    </citation>
    <scope>IDENTIFICATION</scope>
    <source>
        <strain evidence="5">05x7-T-G4-1.051#20</strain>
    </source>
</reference>
<dbReference type="SMART" id="SM00248">
    <property type="entry name" value="ANK"/>
    <property type="match status" value="8"/>
</dbReference>
<keyword evidence="2 3" id="KW-0040">ANK repeat</keyword>
<dbReference type="EnsemblMetazoa" id="G30078.1">
    <property type="protein sequence ID" value="G30078.1:cds"/>
    <property type="gene ID" value="G30078"/>
</dbReference>
<evidence type="ECO:0000256" key="3">
    <source>
        <dbReference type="PROSITE-ProRule" id="PRU00023"/>
    </source>
</evidence>
<keyword evidence="1" id="KW-0677">Repeat</keyword>
<dbReference type="Gene3D" id="1.25.40.20">
    <property type="entry name" value="Ankyrin repeat-containing domain"/>
    <property type="match status" value="3"/>
</dbReference>
<protein>
    <recommendedName>
        <fullName evidence="4">Nephrocystin 3-like N-terminal domain-containing protein</fullName>
    </recommendedName>
</protein>
<dbReference type="InterPro" id="IPR051165">
    <property type="entry name" value="Multifunctional_ANK_Repeat"/>
</dbReference>
<dbReference type="PANTHER" id="PTHR24123">
    <property type="entry name" value="ANKYRIN REPEAT-CONTAINING"/>
    <property type="match status" value="1"/>
</dbReference>
<evidence type="ECO:0000256" key="1">
    <source>
        <dbReference type="ARBA" id="ARBA00022737"/>
    </source>
</evidence>
<dbReference type="InterPro" id="IPR036770">
    <property type="entry name" value="Ankyrin_rpt-contain_sf"/>
</dbReference>
<dbReference type="Pfam" id="PF24883">
    <property type="entry name" value="NPHP3_N"/>
    <property type="match status" value="1"/>
</dbReference>
<dbReference type="InterPro" id="IPR002110">
    <property type="entry name" value="Ankyrin_rpt"/>
</dbReference>
<dbReference type="PANTHER" id="PTHR24123:SF33">
    <property type="entry name" value="PROTEIN HOS4"/>
    <property type="match status" value="1"/>
</dbReference>
<dbReference type="SUPFAM" id="SSF52540">
    <property type="entry name" value="P-loop containing nucleoside triphosphate hydrolases"/>
    <property type="match status" value="1"/>
</dbReference>
<feature type="repeat" description="ANK" evidence="3">
    <location>
        <begin position="1077"/>
        <end position="1109"/>
    </location>
</feature>
<dbReference type="InterPro" id="IPR027897">
    <property type="entry name" value="DUF4559"/>
</dbReference>
<sequence>MEDCSQEEQNFFILIQALRFSTVGLKTFVDQCLKDLYDRLKRKVGSNGTCTLCCSQHFDVTQWCNTCVAWKLEVEKYMRYNTHKNKVQWRDIELRKLSGNYYEDAKVELCRIFVRNAKLFKYDLNNILEILKNCQYFVIDIKRLDAVRMVRNIDFAHTDRFKMSRKQLEKAISTLLQFFHHPSLKGYQCISATTIDIKELLKKDEKNITDIDVYHAFENVQQIRTADIDEFLSISDDENETHNQQGLVPILHLFVIILFIICGIFPHNDTINESVLECKTAVYEHPFAMDIDLDFYRSEHHKLVGREWLLNELDEKMFFSKRGVMFLAGMGYGKSAIVSHLICQSDKRFPGNWIHQHIVVYHMCNFYSRKTLSPGNFVNNLAGGFSKGIPGFLYNLQQNVRFNSYFENRKCIEDPEGCLDTLVLKALAGLDMGNSSYIVLIDALDECIEYGELNIFNLLWKRLRRFPLNIKFLMTSRYISDIKIAHNFLDVIEKNTTDPNNFKDAHKLLLHEVELLYDSKQSNMQRSFESSDLNTSLAKAVQYAQGNILLIKYALPVWLQDNFILRSSYTTFEDLFEEQLTRIFDRNVFESLSVIKTFEVLCATMEPLHVEELIKIANLTQYQMVGALAIIGKELSHFIRRANDKISLIHKSLAEYLTNESRKTDRFYVSKKNGCVLIGKYWLDILRQHKSFTNISVVDFASYIACSSDEGIRKTFLHYGKTHAKEFSDAYILHQAAAKLNSEAAMSLILDLFSLRSVDETDDGNITASYVAAAFGNHLSLKALLDRNSNVNFIRLGLSYINETVDMLHFCKTFAFWEYSLLNIAAQNGHYETVQTLLRHNVNISHQTSFGSNSFLLAVENGHARLVRDFLIKFKSNFSSSLNQALYLSAKNGYLDLVDLLLYHGAEDFCPLCNSSQYWTTFHQTRLQAINSGEQLQTYDFAFLEDRRFIRCESVLEIAIQNGHTDIIQRLLGKGNNTLRCREAGGRTPVFTALKFKRTEIFKILVQRGINKQDRCLYRRGRVDAIDFNERERKDYLEKTCPYNVTLSHYLAFYWNEEVFALGQHYDIWNWTARDTNGATPVHYACCAGNSEMINLLEQNGASFDVRSSNGSTPAHSAAICRQNSVLSRLLYRYPRSVFDNENRSISHYVAMSVRFRDETTEDIINKTWNVLFCKDSRR</sequence>
<accession>A0A8W8LW71</accession>
<dbReference type="InterPro" id="IPR056884">
    <property type="entry name" value="NPHP3-like_N"/>
</dbReference>
<dbReference type="AlphaFoldDB" id="A0A8W8LW71"/>
<evidence type="ECO:0000313" key="5">
    <source>
        <dbReference type="EnsemblMetazoa" id="G30078.1:cds"/>
    </source>
</evidence>
<dbReference type="Pfam" id="PF15112">
    <property type="entry name" value="DUF4559"/>
    <property type="match status" value="1"/>
</dbReference>
<dbReference type="Pfam" id="PF12796">
    <property type="entry name" value="Ank_2"/>
    <property type="match status" value="3"/>
</dbReference>
<dbReference type="Proteomes" id="UP000005408">
    <property type="component" value="Unassembled WGS sequence"/>
</dbReference>
<dbReference type="SUPFAM" id="SSF48403">
    <property type="entry name" value="Ankyrin repeat"/>
    <property type="match status" value="1"/>
</dbReference>
<evidence type="ECO:0000256" key="2">
    <source>
        <dbReference type="ARBA" id="ARBA00023043"/>
    </source>
</evidence>